<evidence type="ECO:0000313" key="3">
    <source>
        <dbReference type="EMBL" id="NYR14911.1"/>
    </source>
</evidence>
<organism evidence="3 4">
    <name type="scientific">Pyrobaculum arsenaticum</name>
    <dbReference type="NCBI Taxonomy" id="121277"/>
    <lineage>
        <taxon>Archaea</taxon>
        <taxon>Thermoproteota</taxon>
        <taxon>Thermoprotei</taxon>
        <taxon>Thermoproteales</taxon>
        <taxon>Thermoproteaceae</taxon>
        <taxon>Pyrobaculum</taxon>
    </lineage>
</organism>
<feature type="domain" description="THIF-type NAD/FAD binding fold" evidence="2">
    <location>
        <begin position="7"/>
        <end position="238"/>
    </location>
</feature>
<evidence type="ECO:0000259" key="2">
    <source>
        <dbReference type="Pfam" id="PF00899"/>
    </source>
</evidence>
<dbReference type="InterPro" id="IPR000594">
    <property type="entry name" value="ThiF_NAD_FAD-bd"/>
</dbReference>
<name>A0A7L4P7A2_9CREN</name>
<dbReference type="PANTHER" id="PTHR10953:SF102">
    <property type="entry name" value="ADENYLYLTRANSFERASE AND SULFURTRANSFERASE MOCS3"/>
    <property type="match status" value="1"/>
</dbReference>
<evidence type="ECO:0000256" key="1">
    <source>
        <dbReference type="ARBA" id="ARBA00009919"/>
    </source>
</evidence>
<dbReference type="PANTHER" id="PTHR10953">
    <property type="entry name" value="UBIQUITIN-ACTIVATING ENZYME E1"/>
    <property type="match status" value="1"/>
</dbReference>
<dbReference type="InterPro" id="IPR045886">
    <property type="entry name" value="ThiF/MoeB/HesA"/>
</dbReference>
<dbReference type="Proteomes" id="UP000554766">
    <property type="component" value="Unassembled WGS sequence"/>
</dbReference>
<dbReference type="GO" id="GO:0008641">
    <property type="term" value="F:ubiquitin-like modifier activating enzyme activity"/>
    <property type="evidence" value="ECO:0007669"/>
    <property type="project" value="InterPro"/>
</dbReference>
<dbReference type="Gene3D" id="3.40.50.720">
    <property type="entry name" value="NAD(P)-binding Rossmann-like Domain"/>
    <property type="match status" value="1"/>
</dbReference>
<dbReference type="GO" id="GO:0005737">
    <property type="term" value="C:cytoplasm"/>
    <property type="evidence" value="ECO:0007669"/>
    <property type="project" value="TreeGrafter"/>
</dbReference>
<proteinExistence type="inferred from homology"/>
<dbReference type="EMBL" id="JAAVJF010000001">
    <property type="protein sequence ID" value="NYR14911.1"/>
    <property type="molecule type" value="Genomic_DNA"/>
</dbReference>
<dbReference type="Pfam" id="PF00899">
    <property type="entry name" value="ThiF"/>
    <property type="match status" value="1"/>
</dbReference>
<dbReference type="FunFam" id="3.40.50.720:FF:000080">
    <property type="entry name" value="Thiazole biosynthesis adenylyltransferase ThiF"/>
    <property type="match status" value="1"/>
</dbReference>
<dbReference type="RefSeq" id="WP_179790321.1">
    <property type="nucleotide sequence ID" value="NZ_JAAVJF010000001.1"/>
</dbReference>
<reference evidence="3 4" key="1">
    <citation type="journal article" date="2020" name="Nat. Commun.">
        <title>The structures of two archaeal type IV pili illuminate evolutionary relationships.</title>
        <authorList>
            <person name="Wang F."/>
            <person name="Baquero D.P."/>
            <person name="Su Z."/>
            <person name="Beltran L.C."/>
            <person name="Prangishvili D."/>
            <person name="Krupovic M."/>
            <person name="Egelman E.H."/>
        </authorList>
    </citation>
    <scope>NUCLEOTIDE SEQUENCE [LARGE SCALE GENOMIC DNA]</scope>
    <source>
        <strain evidence="3 4">2GA</strain>
    </source>
</reference>
<comment type="caution">
    <text evidence="3">The sequence shown here is derived from an EMBL/GenBank/DDBJ whole genome shotgun (WGS) entry which is preliminary data.</text>
</comment>
<sequence>MRLLDRYSRQVAVIGEEGQRRIGQSSVAVFGIGGLGTLVARYVAGGGFKRLYLVDFDTVSLSDIHRQILYTTEDVGRPKAEVAARVLKAVNPEVEVVSVAEPISPDLADMIAKEADVIVDALDNWASRHVVNAAAVAHRKPLIHGAVQEWYGHVTTIVPGRTPCLEDLFGRFKGLPSCQAGYCPVLGPAVGVIASLMALEVFKTALGAPSLAGKLLVVDLKHMSFDVLEVARNPNCPVCGRLG</sequence>
<dbReference type="SUPFAM" id="SSF69572">
    <property type="entry name" value="Activating enzymes of the ubiquitin-like proteins"/>
    <property type="match status" value="1"/>
</dbReference>
<dbReference type="InterPro" id="IPR035985">
    <property type="entry name" value="Ubiquitin-activating_enz"/>
</dbReference>
<evidence type="ECO:0000313" key="4">
    <source>
        <dbReference type="Proteomes" id="UP000554766"/>
    </source>
</evidence>
<protein>
    <submittedName>
        <fullName evidence="3">HesA/MoeB/ThiF family protein</fullName>
    </submittedName>
</protein>
<dbReference type="CDD" id="cd00757">
    <property type="entry name" value="ThiF_MoeB_HesA_family"/>
    <property type="match status" value="1"/>
</dbReference>
<comment type="similarity">
    <text evidence="1">Belongs to the HesA/MoeB/ThiF family.</text>
</comment>
<accession>A0A7L4P7A2</accession>
<gene>
    <name evidence="3" type="ORF">HC235_02830</name>
</gene>
<dbReference type="AlphaFoldDB" id="A0A7L4P7A2"/>
<keyword evidence="4" id="KW-1185">Reference proteome</keyword>
<dbReference type="GO" id="GO:0016779">
    <property type="term" value="F:nucleotidyltransferase activity"/>
    <property type="evidence" value="ECO:0007669"/>
    <property type="project" value="TreeGrafter"/>
</dbReference>
<dbReference type="GO" id="GO:0004792">
    <property type="term" value="F:thiosulfate-cyanide sulfurtransferase activity"/>
    <property type="evidence" value="ECO:0007669"/>
    <property type="project" value="TreeGrafter"/>
</dbReference>